<comment type="caution">
    <text evidence="1">The sequence shown here is derived from an EMBL/GenBank/DDBJ whole genome shotgun (WGS) entry which is preliminary data.</text>
</comment>
<accession>A0A2A5CBE7</accession>
<protein>
    <submittedName>
        <fullName evidence="1">Uncharacterized protein</fullName>
    </submittedName>
</protein>
<reference evidence="2" key="1">
    <citation type="submission" date="2017-08" db="EMBL/GenBank/DDBJ databases">
        <title>A dynamic microbial community with high functional redundancy inhabits the cold, oxic subseafloor aquifer.</title>
        <authorList>
            <person name="Tully B.J."/>
            <person name="Wheat C.G."/>
            <person name="Glazer B.T."/>
            <person name="Huber J.A."/>
        </authorList>
    </citation>
    <scope>NUCLEOTIDE SEQUENCE [LARGE SCALE GENOMIC DNA]</scope>
</reference>
<dbReference type="InterPro" id="IPR046150">
    <property type="entry name" value="DUF6152"/>
</dbReference>
<dbReference type="Proteomes" id="UP000228987">
    <property type="component" value="Unassembled WGS sequence"/>
</dbReference>
<dbReference type="EMBL" id="NVWI01000006">
    <property type="protein sequence ID" value="PCJ41083.1"/>
    <property type="molecule type" value="Genomic_DNA"/>
</dbReference>
<evidence type="ECO:0000313" key="2">
    <source>
        <dbReference type="Proteomes" id="UP000228987"/>
    </source>
</evidence>
<dbReference type="AlphaFoldDB" id="A0A2A5CBE7"/>
<evidence type="ECO:0000313" key="1">
    <source>
        <dbReference type="EMBL" id="PCJ41083.1"/>
    </source>
</evidence>
<organism evidence="1 2">
    <name type="scientific">SAR86 cluster bacterium</name>
    <dbReference type="NCBI Taxonomy" id="2030880"/>
    <lineage>
        <taxon>Bacteria</taxon>
        <taxon>Pseudomonadati</taxon>
        <taxon>Pseudomonadota</taxon>
        <taxon>Gammaproteobacteria</taxon>
        <taxon>SAR86 cluster</taxon>
    </lineage>
</organism>
<proteinExistence type="predicted"/>
<sequence length="153" mass="16523">MTDKVNIALSKRSRGVFNLLGVLIFSAAVAAPVWAHHSYAMFDSSQDVTHIGVVKRFLWTNPHSILIVSIPNAEGELEDYYFEANGPGYLARNGWSRQSLKRGDEVTVVSHPLRDPEGSGGDLLTVTLPDGSMLFAKPGASDPASQLDQGGNQ</sequence>
<gene>
    <name evidence="1" type="ORF">COA71_08525</name>
</gene>
<name>A0A2A5CBE7_9GAMM</name>
<dbReference type="Pfam" id="PF19649">
    <property type="entry name" value="DUF6152"/>
    <property type="match status" value="1"/>
</dbReference>